<dbReference type="RefSeq" id="WP_128565742.1">
    <property type="nucleotide sequence ID" value="NZ_BPQH01000032.1"/>
</dbReference>
<keyword evidence="1" id="KW-0812">Transmembrane</keyword>
<organism evidence="2 3">
    <name type="scientific">Methylobacterium crusticola</name>
    <dbReference type="NCBI Taxonomy" id="1697972"/>
    <lineage>
        <taxon>Bacteria</taxon>
        <taxon>Pseudomonadati</taxon>
        <taxon>Pseudomonadota</taxon>
        <taxon>Alphaproteobacteria</taxon>
        <taxon>Hyphomicrobiales</taxon>
        <taxon>Methylobacteriaceae</taxon>
        <taxon>Methylobacterium</taxon>
    </lineage>
</organism>
<keyword evidence="1" id="KW-1133">Transmembrane helix</keyword>
<protein>
    <submittedName>
        <fullName evidence="2">Uncharacterized protein</fullName>
    </submittedName>
</protein>
<comment type="caution">
    <text evidence="2">The sequence shown here is derived from an EMBL/GenBank/DDBJ whole genome shotgun (WGS) entry which is preliminary data.</text>
</comment>
<evidence type="ECO:0000256" key="1">
    <source>
        <dbReference type="SAM" id="Phobius"/>
    </source>
</evidence>
<dbReference type="Proteomes" id="UP001055167">
    <property type="component" value="Unassembled WGS sequence"/>
</dbReference>
<sequence>MKGTFAVDLLGGGMAAIGAVVLIVAFFGREGRTDLANSRILFIGFSLSIAGLAIYAASVS</sequence>
<keyword evidence="3" id="KW-1185">Reference proteome</keyword>
<proteinExistence type="predicted"/>
<evidence type="ECO:0000313" key="2">
    <source>
        <dbReference type="EMBL" id="GJD53596.1"/>
    </source>
</evidence>
<reference evidence="2" key="2">
    <citation type="submission" date="2021-08" db="EMBL/GenBank/DDBJ databases">
        <authorList>
            <person name="Tani A."/>
            <person name="Ola A."/>
            <person name="Ogura Y."/>
            <person name="Katsura K."/>
            <person name="Hayashi T."/>
        </authorList>
    </citation>
    <scope>NUCLEOTIDE SEQUENCE</scope>
    <source>
        <strain evidence="2">KCTC 52305</strain>
    </source>
</reference>
<keyword evidence="1" id="KW-0472">Membrane</keyword>
<dbReference type="EMBL" id="BPQH01000032">
    <property type="protein sequence ID" value="GJD53596.1"/>
    <property type="molecule type" value="Genomic_DNA"/>
</dbReference>
<accession>A0ABQ4R7B7</accession>
<name>A0ABQ4R7B7_9HYPH</name>
<reference evidence="2" key="1">
    <citation type="journal article" date="2021" name="Front. Microbiol.">
        <title>Comprehensive Comparative Genomics and Phenotyping of Methylobacterium Species.</title>
        <authorList>
            <person name="Alessa O."/>
            <person name="Ogura Y."/>
            <person name="Fujitani Y."/>
            <person name="Takami H."/>
            <person name="Hayashi T."/>
            <person name="Sahin N."/>
            <person name="Tani A."/>
        </authorList>
    </citation>
    <scope>NUCLEOTIDE SEQUENCE</scope>
    <source>
        <strain evidence="2">KCTC 52305</strain>
    </source>
</reference>
<evidence type="ECO:0000313" key="3">
    <source>
        <dbReference type="Proteomes" id="UP001055167"/>
    </source>
</evidence>
<gene>
    <name evidence="2" type="ORF">OPKNFCMD_6373</name>
</gene>
<feature type="transmembrane region" description="Helical" evidence="1">
    <location>
        <begin position="40"/>
        <end position="58"/>
    </location>
</feature>
<feature type="transmembrane region" description="Helical" evidence="1">
    <location>
        <begin position="6"/>
        <end position="28"/>
    </location>
</feature>